<dbReference type="GO" id="GO:0000287">
    <property type="term" value="F:magnesium ion binding"/>
    <property type="evidence" value="ECO:0007669"/>
    <property type="project" value="InterPro"/>
</dbReference>
<evidence type="ECO:0000256" key="3">
    <source>
        <dbReference type="ARBA" id="ARBA00012142"/>
    </source>
</evidence>
<name>A0A383BDW1_9ZZZZ</name>
<feature type="non-terminal residue" evidence="13">
    <location>
        <position position="246"/>
    </location>
</feature>
<dbReference type="SUPFAM" id="SSF52935">
    <property type="entry name" value="PK C-terminal domain-like"/>
    <property type="match status" value="1"/>
</dbReference>
<keyword evidence="4" id="KW-0808">Transferase</keyword>
<dbReference type="Gene3D" id="3.20.20.60">
    <property type="entry name" value="Phosphoenolpyruvate-binding domains"/>
    <property type="match status" value="1"/>
</dbReference>
<dbReference type="EC" id="2.7.1.40" evidence="3"/>
<organism evidence="13">
    <name type="scientific">marine metagenome</name>
    <dbReference type="NCBI Taxonomy" id="408172"/>
    <lineage>
        <taxon>unclassified sequences</taxon>
        <taxon>metagenomes</taxon>
        <taxon>ecological metagenomes</taxon>
    </lineage>
</organism>
<reference evidence="13" key="1">
    <citation type="submission" date="2018-05" db="EMBL/GenBank/DDBJ databases">
        <authorList>
            <person name="Lanie J.A."/>
            <person name="Ng W.-L."/>
            <person name="Kazmierczak K.M."/>
            <person name="Andrzejewski T.M."/>
            <person name="Davidsen T.M."/>
            <person name="Wayne K.J."/>
            <person name="Tettelin H."/>
            <person name="Glass J.I."/>
            <person name="Rusch D."/>
            <person name="Podicherti R."/>
            <person name="Tsui H.-C.T."/>
            <person name="Winkler M.E."/>
        </authorList>
    </citation>
    <scope>NUCLEOTIDE SEQUENCE</scope>
</reference>
<evidence type="ECO:0000256" key="7">
    <source>
        <dbReference type="ARBA" id="ARBA00022777"/>
    </source>
</evidence>
<keyword evidence="5" id="KW-0479">Metal-binding</keyword>
<dbReference type="InterPro" id="IPR015813">
    <property type="entry name" value="Pyrv/PenolPyrv_kinase-like_dom"/>
</dbReference>
<comment type="similarity">
    <text evidence="2">Belongs to the pyruvate kinase family.</text>
</comment>
<feature type="non-terminal residue" evidence="13">
    <location>
        <position position="1"/>
    </location>
</feature>
<evidence type="ECO:0000256" key="11">
    <source>
        <dbReference type="ARBA" id="ARBA00023317"/>
    </source>
</evidence>
<keyword evidence="9" id="KW-0460">Magnesium</keyword>
<protein>
    <recommendedName>
        <fullName evidence="3">pyruvate kinase</fullName>
        <ecNumber evidence="3">2.7.1.40</ecNumber>
    </recommendedName>
</protein>
<dbReference type="PANTHER" id="PTHR11817">
    <property type="entry name" value="PYRUVATE KINASE"/>
    <property type="match status" value="1"/>
</dbReference>
<evidence type="ECO:0000256" key="2">
    <source>
        <dbReference type="ARBA" id="ARBA00008663"/>
    </source>
</evidence>
<dbReference type="Gene3D" id="2.40.33.10">
    <property type="entry name" value="PK beta-barrel domain-like"/>
    <property type="match status" value="1"/>
</dbReference>
<dbReference type="GO" id="GO:0016301">
    <property type="term" value="F:kinase activity"/>
    <property type="evidence" value="ECO:0007669"/>
    <property type="project" value="UniProtKB-KW"/>
</dbReference>
<evidence type="ECO:0000256" key="5">
    <source>
        <dbReference type="ARBA" id="ARBA00022723"/>
    </source>
</evidence>
<keyword evidence="6" id="KW-0547">Nucleotide-binding</keyword>
<keyword evidence="8" id="KW-0067">ATP-binding</keyword>
<dbReference type="GO" id="GO:0030955">
    <property type="term" value="F:potassium ion binding"/>
    <property type="evidence" value="ECO:0007669"/>
    <property type="project" value="InterPro"/>
</dbReference>
<dbReference type="InterPro" id="IPR018209">
    <property type="entry name" value="Pyrv_Knase_AS"/>
</dbReference>
<evidence type="ECO:0000256" key="6">
    <source>
        <dbReference type="ARBA" id="ARBA00022741"/>
    </source>
</evidence>
<keyword evidence="10" id="KW-0324">Glycolysis</keyword>
<dbReference type="InterPro" id="IPR015806">
    <property type="entry name" value="Pyrv_Knase_insert_dom_sf"/>
</dbReference>
<dbReference type="InterPro" id="IPR001697">
    <property type="entry name" value="Pyr_Knase"/>
</dbReference>
<dbReference type="GO" id="GO:0005524">
    <property type="term" value="F:ATP binding"/>
    <property type="evidence" value="ECO:0007669"/>
    <property type="project" value="UniProtKB-KW"/>
</dbReference>
<dbReference type="Pfam" id="PF00224">
    <property type="entry name" value="PK"/>
    <property type="match status" value="1"/>
</dbReference>
<comment type="pathway">
    <text evidence="1">Carbohydrate degradation; glycolysis; pyruvate from D-glyceraldehyde 3-phosphate: step 5/5.</text>
</comment>
<dbReference type="GO" id="GO:0004743">
    <property type="term" value="F:pyruvate kinase activity"/>
    <property type="evidence" value="ECO:0007669"/>
    <property type="project" value="UniProtKB-EC"/>
</dbReference>
<sequence length="246" mass="26354">LYGGVLSNHKGINLPGVKVSVPSLTKKDKADAKLALDLGVDFLALSFVRSASDIQDLKELINAHSGNALIIAKIEKPEALDNADEILEAADGIMVARGDLGVELNPEQVPVAQHQLIDLARKKFKPVIVATQMLESMIENARPTRAEVTDVAYAVTLGTDAIMLSGETDVGAFPVDAVKMMDRIARQTESYLWANNAYGSKVRHDSSEAAIPIWDAIANSMSQLAHDLRVRAVVVISKSGISAATM</sequence>
<dbReference type="InterPro" id="IPR015793">
    <property type="entry name" value="Pyrv_Knase_brl"/>
</dbReference>
<evidence type="ECO:0000256" key="1">
    <source>
        <dbReference type="ARBA" id="ARBA00004997"/>
    </source>
</evidence>
<evidence type="ECO:0000313" key="13">
    <source>
        <dbReference type="EMBL" id="SVE17615.1"/>
    </source>
</evidence>
<dbReference type="EMBL" id="UINC01199270">
    <property type="protein sequence ID" value="SVE17615.1"/>
    <property type="molecule type" value="Genomic_DNA"/>
</dbReference>
<gene>
    <name evidence="13" type="ORF">METZ01_LOCUS470469</name>
</gene>
<dbReference type="PRINTS" id="PR01050">
    <property type="entry name" value="PYRUVTKNASE"/>
</dbReference>
<evidence type="ECO:0000256" key="9">
    <source>
        <dbReference type="ARBA" id="ARBA00022842"/>
    </source>
</evidence>
<evidence type="ECO:0000259" key="12">
    <source>
        <dbReference type="Pfam" id="PF00224"/>
    </source>
</evidence>
<accession>A0A383BDW1</accession>
<proteinExistence type="inferred from homology"/>
<dbReference type="NCBIfam" id="TIGR01064">
    <property type="entry name" value="pyruv_kin"/>
    <property type="match status" value="1"/>
</dbReference>
<dbReference type="InterPro" id="IPR036918">
    <property type="entry name" value="Pyrv_Knase_C_sf"/>
</dbReference>
<evidence type="ECO:0000256" key="8">
    <source>
        <dbReference type="ARBA" id="ARBA00022840"/>
    </source>
</evidence>
<dbReference type="Gene3D" id="3.40.1380.20">
    <property type="entry name" value="Pyruvate kinase, C-terminal domain"/>
    <property type="match status" value="1"/>
</dbReference>
<dbReference type="UniPathway" id="UPA00109">
    <property type="reaction ID" value="UER00188"/>
</dbReference>
<dbReference type="InterPro" id="IPR040442">
    <property type="entry name" value="Pyrv_kinase-like_dom_sf"/>
</dbReference>
<dbReference type="AlphaFoldDB" id="A0A383BDW1"/>
<dbReference type="SUPFAM" id="SSF51621">
    <property type="entry name" value="Phosphoenolpyruvate/pyruvate domain"/>
    <property type="match status" value="1"/>
</dbReference>
<evidence type="ECO:0000256" key="10">
    <source>
        <dbReference type="ARBA" id="ARBA00023152"/>
    </source>
</evidence>
<evidence type="ECO:0000256" key="4">
    <source>
        <dbReference type="ARBA" id="ARBA00022679"/>
    </source>
</evidence>
<keyword evidence="11" id="KW-0670">Pyruvate</keyword>
<keyword evidence="7" id="KW-0418">Kinase</keyword>
<feature type="domain" description="Pyruvate kinase barrel" evidence="12">
    <location>
        <begin position="3"/>
        <end position="178"/>
    </location>
</feature>
<dbReference type="PROSITE" id="PS00110">
    <property type="entry name" value="PYRUVATE_KINASE"/>
    <property type="match status" value="1"/>
</dbReference>